<evidence type="ECO:0000313" key="10">
    <source>
        <dbReference type="Proteomes" id="UP000186940"/>
    </source>
</evidence>
<dbReference type="SUPFAM" id="SSF102114">
    <property type="entry name" value="Radical SAM enzymes"/>
    <property type="match status" value="1"/>
</dbReference>
<feature type="domain" description="B12-binding" evidence="7">
    <location>
        <begin position="31"/>
        <end position="120"/>
    </location>
</feature>
<comment type="caution">
    <text evidence="9">The sequence shown here is derived from an EMBL/GenBank/DDBJ whole genome shotgun (WGS) entry which is preliminary data.</text>
</comment>
<comment type="similarity">
    <text evidence="2">Belongs to the methylamine corrinoid protein family.</text>
</comment>
<accession>A0A1F2PBQ6</accession>
<evidence type="ECO:0000259" key="7">
    <source>
        <dbReference type="PROSITE" id="PS51332"/>
    </source>
</evidence>
<evidence type="ECO:0000256" key="6">
    <source>
        <dbReference type="ARBA" id="ARBA00023014"/>
    </source>
</evidence>
<dbReference type="SFLD" id="SFLDS00029">
    <property type="entry name" value="Radical_SAM"/>
    <property type="match status" value="1"/>
</dbReference>
<comment type="cofactor">
    <cofactor evidence="1">
        <name>[4Fe-4S] cluster</name>
        <dbReference type="ChEBI" id="CHEBI:49883"/>
    </cofactor>
</comment>
<feature type="domain" description="Radical SAM core" evidence="8">
    <location>
        <begin position="161"/>
        <end position="394"/>
    </location>
</feature>
<dbReference type="EMBL" id="LYOS01000001">
    <property type="protein sequence ID" value="OFV68683.1"/>
    <property type="molecule type" value="Genomic_DNA"/>
</dbReference>
<dbReference type="STRING" id="1838285.SCAL_000359"/>
<dbReference type="InterPro" id="IPR051198">
    <property type="entry name" value="BchE-like"/>
</dbReference>
<dbReference type="Proteomes" id="UP000186940">
    <property type="component" value="Unassembled WGS sequence"/>
</dbReference>
<organism evidence="9 10">
    <name type="scientific">Candidatus Syntropharchaeum caldarium</name>
    <dbReference type="NCBI Taxonomy" id="1838285"/>
    <lineage>
        <taxon>Archaea</taxon>
        <taxon>Methanobacteriati</taxon>
        <taxon>Methanobacteriota</taxon>
        <taxon>Stenosarchaea group</taxon>
        <taxon>Methanomicrobia</taxon>
        <taxon>Methanosarcinales</taxon>
        <taxon>ANME-2 cluster</taxon>
        <taxon>Candidatus Syntropharchaeum</taxon>
    </lineage>
</organism>
<evidence type="ECO:0000256" key="4">
    <source>
        <dbReference type="ARBA" id="ARBA00022723"/>
    </source>
</evidence>
<dbReference type="Pfam" id="PF02310">
    <property type="entry name" value="B12-binding"/>
    <property type="match status" value="1"/>
</dbReference>
<dbReference type="AlphaFoldDB" id="A0A1F2PBQ6"/>
<protein>
    <submittedName>
        <fullName evidence="9">Radical SAM protein</fullName>
    </submittedName>
</protein>
<dbReference type="Gene3D" id="3.40.50.280">
    <property type="entry name" value="Cobalamin-binding domain"/>
    <property type="match status" value="1"/>
</dbReference>
<evidence type="ECO:0000259" key="8">
    <source>
        <dbReference type="PROSITE" id="PS51918"/>
    </source>
</evidence>
<keyword evidence="5" id="KW-0408">Iron</keyword>
<keyword evidence="4" id="KW-0479">Metal-binding</keyword>
<evidence type="ECO:0000256" key="2">
    <source>
        <dbReference type="ARBA" id="ARBA00010854"/>
    </source>
</evidence>
<dbReference type="PROSITE" id="PS51918">
    <property type="entry name" value="RADICAL_SAM"/>
    <property type="match status" value="1"/>
</dbReference>
<dbReference type="Pfam" id="PF04055">
    <property type="entry name" value="Radical_SAM"/>
    <property type="match status" value="1"/>
</dbReference>
<dbReference type="SFLD" id="SFLDG01082">
    <property type="entry name" value="B12-binding_domain_containing"/>
    <property type="match status" value="1"/>
</dbReference>
<dbReference type="Gene3D" id="3.80.30.20">
    <property type="entry name" value="tm_1862 like domain"/>
    <property type="match status" value="1"/>
</dbReference>
<dbReference type="InterPro" id="IPR036724">
    <property type="entry name" value="Cobalamin-bd_sf"/>
</dbReference>
<dbReference type="InterPro" id="IPR058240">
    <property type="entry name" value="rSAM_sf"/>
</dbReference>
<dbReference type="GO" id="GO:0031419">
    <property type="term" value="F:cobalamin binding"/>
    <property type="evidence" value="ECO:0007669"/>
    <property type="project" value="InterPro"/>
</dbReference>
<sequence length="449" mass="49534">MKKITLISPDFYAYGAMVIGGTLHDEGYKVEIRKAFDWSLETDVLGLSLGATTHLLDLKAELFKIKHGINPPLIIAGGSLSLVPELIFEYLPEIDFVVIGEGEETTPELLDAVRAGVKDPEGIEGIAFVHDGEVVVTGSRKPFEIEKRSMPFIPPDLKHHDMRGVSTAIETHRGCGGRCSFCLAHRLFGSDIRSRPLEEIVKEVKLLKKHGIESIGLGLETVTQYGWDKGLNEIAFTELLKTVSGILGPKNVKCADVRVDMVSEHALEAIRDYTAGYISFGIESGSNRILNEMNKGINVDRIIEAVEMARDCGIRMVIGAFITGYPGETEDDHEATKELIGELMLEEVFVNIASPIPGTALAARVMELDDDENPVLKMDDTRIGKRHNLTVAERRMLELYLTAIAASPLPSALTDKKYKKVLSGLKDPSREAVLVTRIVKEHRAQSFFQ</sequence>
<dbReference type="InterPro" id="IPR023979">
    <property type="entry name" value="CHP04014_B12-bd/rSAM"/>
</dbReference>
<dbReference type="SUPFAM" id="SSF52242">
    <property type="entry name" value="Cobalamin (vitamin B12)-binding domain"/>
    <property type="match status" value="1"/>
</dbReference>
<keyword evidence="10" id="KW-1185">Reference proteome</keyword>
<gene>
    <name evidence="9" type="ORF">SCAL_000359</name>
</gene>
<dbReference type="PANTHER" id="PTHR43409:SF17">
    <property type="entry name" value="METHYLTHIOTRANSFERASE MJ0865-RELATED"/>
    <property type="match status" value="1"/>
</dbReference>
<dbReference type="InterPro" id="IPR006638">
    <property type="entry name" value="Elp3/MiaA/NifB-like_rSAM"/>
</dbReference>
<keyword evidence="3" id="KW-0949">S-adenosyl-L-methionine</keyword>
<dbReference type="SMART" id="SM00729">
    <property type="entry name" value="Elp3"/>
    <property type="match status" value="1"/>
</dbReference>
<reference evidence="9" key="1">
    <citation type="submission" date="2016-05" db="EMBL/GenBank/DDBJ databases">
        <title>Microbial consortia oxidize butane by reversing methanogenesis.</title>
        <authorList>
            <person name="Laso-Perez R."/>
            <person name="Richter M."/>
            <person name="Wegener G."/>
            <person name="Musat F."/>
        </authorList>
    </citation>
    <scope>NUCLEOTIDE SEQUENCE [LARGE SCALE GENOMIC DNA]</scope>
    <source>
        <strain evidence="9">BOX2</strain>
    </source>
</reference>
<dbReference type="PROSITE" id="PS51332">
    <property type="entry name" value="B12_BINDING"/>
    <property type="match status" value="1"/>
</dbReference>
<dbReference type="InterPro" id="IPR023404">
    <property type="entry name" value="rSAM_horseshoe"/>
</dbReference>
<proteinExistence type="inferred from homology"/>
<dbReference type="GO" id="GO:0003824">
    <property type="term" value="F:catalytic activity"/>
    <property type="evidence" value="ECO:0007669"/>
    <property type="project" value="InterPro"/>
</dbReference>
<evidence type="ECO:0000256" key="1">
    <source>
        <dbReference type="ARBA" id="ARBA00001966"/>
    </source>
</evidence>
<dbReference type="CDD" id="cd01335">
    <property type="entry name" value="Radical_SAM"/>
    <property type="match status" value="1"/>
</dbReference>
<dbReference type="GO" id="GO:0046872">
    <property type="term" value="F:metal ion binding"/>
    <property type="evidence" value="ECO:0007669"/>
    <property type="project" value="UniProtKB-KW"/>
</dbReference>
<dbReference type="NCBIfam" id="TIGR04014">
    <property type="entry name" value="B12_SAM_MJ_0865"/>
    <property type="match status" value="1"/>
</dbReference>
<keyword evidence="6" id="KW-0411">Iron-sulfur</keyword>
<dbReference type="PANTHER" id="PTHR43409">
    <property type="entry name" value="ANAEROBIC MAGNESIUM-PROTOPORPHYRIN IX MONOMETHYL ESTER CYCLASE-RELATED"/>
    <property type="match status" value="1"/>
</dbReference>
<evidence type="ECO:0000256" key="3">
    <source>
        <dbReference type="ARBA" id="ARBA00022691"/>
    </source>
</evidence>
<evidence type="ECO:0000313" key="9">
    <source>
        <dbReference type="EMBL" id="OFV68683.1"/>
    </source>
</evidence>
<dbReference type="GO" id="GO:0051536">
    <property type="term" value="F:iron-sulfur cluster binding"/>
    <property type="evidence" value="ECO:0007669"/>
    <property type="project" value="UniProtKB-KW"/>
</dbReference>
<dbReference type="InterPro" id="IPR007197">
    <property type="entry name" value="rSAM"/>
</dbReference>
<evidence type="ECO:0000256" key="5">
    <source>
        <dbReference type="ARBA" id="ARBA00023004"/>
    </source>
</evidence>
<name>A0A1F2PBQ6_9EURY</name>
<dbReference type="InterPro" id="IPR006158">
    <property type="entry name" value="Cobalamin-bd"/>
</dbReference>